<evidence type="ECO:0000256" key="9">
    <source>
        <dbReference type="ARBA" id="ARBA00041175"/>
    </source>
</evidence>
<dbReference type="AlphaFoldDB" id="A0A1M6R9W8"/>
<comment type="function">
    <text evidence="8">The phosphoenolpyruvate-dependent sugar phosphotransferase system (sugar PTS), a major carbohydrate active transport system, catalyzes the phosphorylation of incoming sugar substrates concomitantly with their translocation across the cell membrane. The enzyme II UlaABC PTS system is involved in ascorbate transport.</text>
</comment>
<accession>A0A1M6R9W8</accession>
<evidence type="ECO:0000256" key="4">
    <source>
        <dbReference type="ARBA" id="ARBA00022553"/>
    </source>
</evidence>
<gene>
    <name evidence="12" type="ORF">SAMN02745227_01985</name>
</gene>
<keyword evidence="5" id="KW-0808">Transferase</keyword>
<evidence type="ECO:0000256" key="6">
    <source>
        <dbReference type="ARBA" id="ARBA00022683"/>
    </source>
</evidence>
<evidence type="ECO:0000256" key="7">
    <source>
        <dbReference type="ARBA" id="ARBA00022777"/>
    </source>
</evidence>
<dbReference type="Pfam" id="PF00359">
    <property type="entry name" value="PTS_EIIA_2"/>
    <property type="match status" value="1"/>
</dbReference>
<dbReference type="GO" id="GO:0009401">
    <property type="term" value="P:phosphoenolpyruvate-dependent sugar phosphotransferase system"/>
    <property type="evidence" value="ECO:0007669"/>
    <property type="project" value="UniProtKB-KW"/>
</dbReference>
<dbReference type="GO" id="GO:0005737">
    <property type="term" value="C:cytoplasm"/>
    <property type="evidence" value="ECO:0007669"/>
    <property type="project" value="UniProtKB-SubCell"/>
</dbReference>
<dbReference type="RefSeq" id="WP_072908391.1">
    <property type="nucleotide sequence ID" value="NZ_FRAI01000028.1"/>
</dbReference>
<dbReference type="OrthoDB" id="369398at2"/>
<keyword evidence="13" id="KW-1185">Reference proteome</keyword>
<keyword evidence="3" id="KW-0963">Cytoplasm</keyword>
<evidence type="ECO:0000256" key="3">
    <source>
        <dbReference type="ARBA" id="ARBA00022490"/>
    </source>
</evidence>
<organism evidence="12 13">
    <name type="scientific">Anaerobranca californiensis DSM 14826</name>
    <dbReference type="NCBI Taxonomy" id="1120989"/>
    <lineage>
        <taxon>Bacteria</taxon>
        <taxon>Bacillati</taxon>
        <taxon>Bacillota</taxon>
        <taxon>Clostridia</taxon>
        <taxon>Eubacteriales</taxon>
        <taxon>Proteinivoracaceae</taxon>
        <taxon>Anaerobranca</taxon>
    </lineage>
</organism>
<name>A0A1M6R9W8_9FIRM</name>
<evidence type="ECO:0000256" key="8">
    <source>
        <dbReference type="ARBA" id="ARBA00037387"/>
    </source>
</evidence>
<evidence type="ECO:0000256" key="10">
    <source>
        <dbReference type="ARBA" id="ARBA00042072"/>
    </source>
</evidence>
<evidence type="ECO:0000256" key="5">
    <source>
        <dbReference type="ARBA" id="ARBA00022679"/>
    </source>
</evidence>
<keyword evidence="6" id="KW-0598">Phosphotransferase system</keyword>
<dbReference type="EMBL" id="FRAI01000028">
    <property type="protein sequence ID" value="SHK29273.1"/>
    <property type="molecule type" value="Genomic_DNA"/>
</dbReference>
<evidence type="ECO:0000313" key="12">
    <source>
        <dbReference type="EMBL" id="SHK29273.1"/>
    </source>
</evidence>
<dbReference type="InterPro" id="IPR016152">
    <property type="entry name" value="PTrfase/Anion_transptr"/>
</dbReference>
<keyword evidence="7" id="KW-0418">Kinase</keyword>
<sequence>MDKIIELRNIKTKVECVNWQQAIKEAGNLLVKSGYIKEGYVEEIIKTVETLGPYFVIIPHIALAHARPSDLVLRNGLSIITLKDPVEFGKKENDPVKIVIAFCAKSGEEHLDTLRKLALIFEEPEVIDEIVRADKPKTIYKILNR</sequence>
<comment type="subcellular location">
    <subcellularLocation>
        <location evidence="1">Cytoplasm</location>
    </subcellularLocation>
</comment>
<protein>
    <recommendedName>
        <fullName evidence="9">Ascorbate-specific PTS system EIIA component</fullName>
    </recommendedName>
    <alternativeName>
        <fullName evidence="10">Ascorbate-specific phosphotransferase enzyme IIA component</fullName>
    </alternativeName>
</protein>
<dbReference type="PROSITE" id="PS51094">
    <property type="entry name" value="PTS_EIIA_TYPE_2"/>
    <property type="match status" value="1"/>
</dbReference>
<dbReference type="PANTHER" id="PTHR36203">
    <property type="entry name" value="ASCORBATE-SPECIFIC PTS SYSTEM EIIA COMPONENT"/>
    <property type="match status" value="1"/>
</dbReference>
<dbReference type="GO" id="GO:0016301">
    <property type="term" value="F:kinase activity"/>
    <property type="evidence" value="ECO:0007669"/>
    <property type="project" value="UniProtKB-KW"/>
</dbReference>
<evidence type="ECO:0000256" key="1">
    <source>
        <dbReference type="ARBA" id="ARBA00004496"/>
    </source>
</evidence>
<dbReference type="InterPro" id="IPR002178">
    <property type="entry name" value="PTS_EIIA_type-2_dom"/>
</dbReference>
<keyword evidence="2" id="KW-0813">Transport</keyword>
<dbReference type="SUPFAM" id="SSF55804">
    <property type="entry name" value="Phoshotransferase/anion transport protein"/>
    <property type="match status" value="1"/>
</dbReference>
<keyword evidence="4" id="KW-0597">Phosphoprotein</keyword>
<reference evidence="13" key="1">
    <citation type="submission" date="2016-11" db="EMBL/GenBank/DDBJ databases">
        <authorList>
            <person name="Varghese N."/>
            <person name="Submissions S."/>
        </authorList>
    </citation>
    <scope>NUCLEOTIDE SEQUENCE [LARGE SCALE GENOMIC DNA]</scope>
    <source>
        <strain evidence="13">DSM 14826</strain>
    </source>
</reference>
<dbReference type="CDD" id="cd00211">
    <property type="entry name" value="PTS_IIA_fru"/>
    <property type="match status" value="1"/>
</dbReference>
<feature type="domain" description="PTS EIIA type-2" evidence="11">
    <location>
        <begin position="3"/>
        <end position="145"/>
    </location>
</feature>
<evidence type="ECO:0000259" key="11">
    <source>
        <dbReference type="PROSITE" id="PS51094"/>
    </source>
</evidence>
<dbReference type="STRING" id="1120989.SAMN02745227_01985"/>
<dbReference type="Gene3D" id="3.40.930.10">
    <property type="entry name" value="Mannitol-specific EII, Chain A"/>
    <property type="match status" value="1"/>
</dbReference>
<dbReference type="PANTHER" id="PTHR36203:SF1">
    <property type="entry name" value="ASCORBATE-SPECIFIC PTS SYSTEM EIIA COMPONENT"/>
    <property type="match status" value="1"/>
</dbReference>
<evidence type="ECO:0000256" key="2">
    <source>
        <dbReference type="ARBA" id="ARBA00022448"/>
    </source>
</evidence>
<proteinExistence type="predicted"/>
<dbReference type="Proteomes" id="UP000243547">
    <property type="component" value="Unassembled WGS sequence"/>
</dbReference>
<evidence type="ECO:0000313" key="13">
    <source>
        <dbReference type="Proteomes" id="UP000243547"/>
    </source>
</evidence>
<dbReference type="InterPro" id="IPR051351">
    <property type="entry name" value="Ascorbate-PTS_EIIA_comp"/>
</dbReference>